<feature type="transmembrane region" description="Helical" evidence="1">
    <location>
        <begin position="109"/>
        <end position="128"/>
    </location>
</feature>
<dbReference type="EMBL" id="JAROCC010000009">
    <property type="protein sequence ID" value="MDN4608138.1"/>
    <property type="molecule type" value="Genomic_DNA"/>
</dbReference>
<reference evidence="2" key="1">
    <citation type="submission" date="2023-03" db="EMBL/GenBank/DDBJ databases">
        <title>MT1 and MT2 Draft Genomes of Novel Species.</title>
        <authorList>
            <person name="Venkateswaran K."/>
        </authorList>
    </citation>
    <scope>NUCLEOTIDE SEQUENCE</scope>
    <source>
        <strain evidence="2">F6_3S_P_2</strain>
    </source>
</reference>
<keyword evidence="3" id="KW-1185">Reference proteome</keyword>
<feature type="transmembrane region" description="Helical" evidence="1">
    <location>
        <begin position="76"/>
        <end position="97"/>
    </location>
</feature>
<evidence type="ECO:0000313" key="2">
    <source>
        <dbReference type="EMBL" id="MDN4608138.1"/>
    </source>
</evidence>
<name>A0ABT8JSK0_9BACL</name>
<sequence>MLHLIRKDIVLQKYTLLILLPVLFIDLFLDGSRIYVGILFSIAIIMQSFATDEKSSVHFLLNSLPYTRKEIVSSKYVGACVFISLVLLTIFIGNLVIHKEFVPWEQLLFIASIVAVFISLAFPFSYLFKSQYLMIASIVLFVLYFIIVAKFIPDLNDWIRGAVQTLLSLDDTLLYGGAIFSVILLYFCSYMLSVRIYSRKVF</sequence>
<proteinExistence type="predicted"/>
<feature type="transmembrane region" description="Helical" evidence="1">
    <location>
        <begin position="172"/>
        <end position="192"/>
    </location>
</feature>
<dbReference type="PANTHER" id="PTHR41309:SF2">
    <property type="entry name" value="MEMBRANE PROTEIN"/>
    <property type="match status" value="1"/>
</dbReference>
<protein>
    <submittedName>
        <fullName evidence="2">ABC-2 transporter permease</fullName>
    </submittedName>
</protein>
<keyword evidence="1" id="KW-0812">Transmembrane</keyword>
<keyword evidence="1" id="KW-0472">Membrane</keyword>
<dbReference type="InterPro" id="IPR025699">
    <property type="entry name" value="ABC2_memb-like"/>
</dbReference>
<dbReference type="Pfam" id="PF13346">
    <property type="entry name" value="ABC2_membrane_5"/>
    <property type="match status" value="1"/>
</dbReference>
<feature type="transmembrane region" description="Helical" evidence="1">
    <location>
        <begin position="133"/>
        <end position="152"/>
    </location>
</feature>
<comment type="caution">
    <text evidence="2">The sequence shown here is derived from an EMBL/GenBank/DDBJ whole genome shotgun (WGS) entry which is preliminary data.</text>
</comment>
<gene>
    <name evidence="2" type="ORF">P5G49_11730</name>
</gene>
<dbReference type="RefSeq" id="WP_301244024.1">
    <property type="nucleotide sequence ID" value="NZ_JAROCC010000009.1"/>
</dbReference>
<evidence type="ECO:0000313" key="3">
    <source>
        <dbReference type="Proteomes" id="UP001175097"/>
    </source>
</evidence>
<accession>A0ABT8JSK0</accession>
<evidence type="ECO:0000256" key="1">
    <source>
        <dbReference type="SAM" id="Phobius"/>
    </source>
</evidence>
<dbReference type="Proteomes" id="UP001175097">
    <property type="component" value="Unassembled WGS sequence"/>
</dbReference>
<feature type="transmembrane region" description="Helical" evidence="1">
    <location>
        <begin position="9"/>
        <end position="28"/>
    </location>
</feature>
<organism evidence="2 3">
    <name type="scientific">Sporosarcina highlanderae</name>
    <dbReference type="NCBI Taxonomy" id="3035916"/>
    <lineage>
        <taxon>Bacteria</taxon>
        <taxon>Bacillati</taxon>
        <taxon>Bacillota</taxon>
        <taxon>Bacilli</taxon>
        <taxon>Bacillales</taxon>
        <taxon>Caryophanaceae</taxon>
        <taxon>Sporosarcina</taxon>
    </lineage>
</organism>
<dbReference type="PANTHER" id="PTHR41309">
    <property type="entry name" value="MEMBRANE PROTEIN-RELATED"/>
    <property type="match status" value="1"/>
</dbReference>
<keyword evidence="1" id="KW-1133">Transmembrane helix</keyword>